<dbReference type="CDD" id="cd04301">
    <property type="entry name" value="NAT_SF"/>
    <property type="match status" value="1"/>
</dbReference>
<dbReference type="PANTHER" id="PTHR43617">
    <property type="entry name" value="L-AMINO ACID N-ACETYLTRANSFERASE"/>
    <property type="match status" value="1"/>
</dbReference>
<keyword evidence="3" id="KW-1185">Reference proteome</keyword>
<dbReference type="GO" id="GO:0016746">
    <property type="term" value="F:acyltransferase activity"/>
    <property type="evidence" value="ECO:0007669"/>
    <property type="project" value="UniProtKB-KW"/>
</dbReference>
<dbReference type="PANTHER" id="PTHR43617:SF2">
    <property type="entry name" value="UPF0039 PROTEIN SLL0451"/>
    <property type="match status" value="1"/>
</dbReference>
<protein>
    <submittedName>
        <fullName evidence="2">GNAT family N-acetyltransferase</fullName>
        <ecNumber evidence="2">2.3.-.-</ecNumber>
    </submittedName>
</protein>
<sequence>MLIRPEQATDATAIEALTRAAFADHPHSDQCEHFIIAALRAAGALPISLVAEVEGEVVGHVAFSPVDISDGSQNWYGLGPASVLPGCQNQGIGKALIENGLALLRADKARGCVVAGDPAYYQRFGFRSHETLSYPGLPAEYFMALPFQAELPSGTVSYHPAFSAQA</sequence>
<evidence type="ECO:0000313" key="2">
    <source>
        <dbReference type="EMBL" id="MFC7289783.1"/>
    </source>
</evidence>
<dbReference type="SUPFAM" id="SSF55729">
    <property type="entry name" value="Acyl-CoA N-acyltransferases (Nat)"/>
    <property type="match status" value="1"/>
</dbReference>
<dbReference type="InterPro" id="IPR000182">
    <property type="entry name" value="GNAT_dom"/>
</dbReference>
<evidence type="ECO:0000313" key="3">
    <source>
        <dbReference type="Proteomes" id="UP001596542"/>
    </source>
</evidence>
<dbReference type="InterPro" id="IPR050276">
    <property type="entry name" value="MshD_Acetyltransferase"/>
</dbReference>
<feature type="domain" description="N-acetyltransferase" evidence="1">
    <location>
        <begin position="1"/>
        <end position="148"/>
    </location>
</feature>
<dbReference type="RefSeq" id="WP_382273063.1">
    <property type="nucleotide sequence ID" value="NZ_JBHTBU010000003.1"/>
</dbReference>
<reference evidence="3" key="1">
    <citation type="journal article" date="2019" name="Int. J. Syst. Evol. Microbiol.">
        <title>The Global Catalogue of Microorganisms (GCM) 10K type strain sequencing project: providing services to taxonomists for standard genome sequencing and annotation.</title>
        <authorList>
            <consortium name="The Broad Institute Genomics Platform"/>
            <consortium name="The Broad Institute Genome Sequencing Center for Infectious Disease"/>
            <person name="Wu L."/>
            <person name="Ma J."/>
        </authorList>
    </citation>
    <scope>NUCLEOTIDE SEQUENCE [LARGE SCALE GENOMIC DNA]</scope>
    <source>
        <strain evidence="3">KACC 12508</strain>
    </source>
</reference>
<keyword evidence="2" id="KW-0808">Transferase</keyword>
<accession>A0ABW2IFT1</accession>
<organism evidence="2 3">
    <name type="scientific">Herminiimonas glaciei</name>
    <dbReference type="NCBI Taxonomy" id="523788"/>
    <lineage>
        <taxon>Bacteria</taxon>
        <taxon>Pseudomonadati</taxon>
        <taxon>Pseudomonadota</taxon>
        <taxon>Betaproteobacteria</taxon>
        <taxon>Burkholderiales</taxon>
        <taxon>Oxalobacteraceae</taxon>
        <taxon>Herminiimonas</taxon>
    </lineage>
</organism>
<dbReference type="InterPro" id="IPR016181">
    <property type="entry name" value="Acyl_CoA_acyltransferase"/>
</dbReference>
<dbReference type="Proteomes" id="UP001596542">
    <property type="component" value="Unassembled WGS sequence"/>
</dbReference>
<dbReference type="Gene3D" id="3.40.630.30">
    <property type="match status" value="1"/>
</dbReference>
<gene>
    <name evidence="2" type="ORF">ACFQPC_17170</name>
</gene>
<evidence type="ECO:0000259" key="1">
    <source>
        <dbReference type="PROSITE" id="PS51186"/>
    </source>
</evidence>
<dbReference type="Pfam" id="PF13508">
    <property type="entry name" value="Acetyltransf_7"/>
    <property type="match status" value="1"/>
</dbReference>
<name>A0ABW2IFT1_9BURK</name>
<dbReference type="EC" id="2.3.-.-" evidence="2"/>
<keyword evidence="2" id="KW-0012">Acyltransferase</keyword>
<dbReference type="PROSITE" id="PS51186">
    <property type="entry name" value="GNAT"/>
    <property type="match status" value="1"/>
</dbReference>
<dbReference type="EMBL" id="JBHTBU010000003">
    <property type="protein sequence ID" value="MFC7289783.1"/>
    <property type="molecule type" value="Genomic_DNA"/>
</dbReference>
<comment type="caution">
    <text evidence="2">The sequence shown here is derived from an EMBL/GenBank/DDBJ whole genome shotgun (WGS) entry which is preliminary data.</text>
</comment>
<proteinExistence type="predicted"/>